<evidence type="ECO:0000313" key="1">
    <source>
        <dbReference type="EMBL" id="PMD66369.1"/>
    </source>
</evidence>
<sequence length="344" mass="39283">MADTNLIAKLSLSPAQQDSNRLMKHLEENYNMPNEEWWNSVDAAFQHLRTLLEKRPNEAFEDDEDPQSISAQAARADALPLVSLLPSGSHAMQLTATNEDLQCVAFGTISVERYVDIFWEAVIKVQDDGGKFMVYQVETSSFWFNFEGHNFHLHYVCCENLVRKCPGILNVSDETVREADGHTQKIVEGIKRDTKKRAFFSKRYQRASFHYLRAWTIARGIYTPNHRLTSTRTLSIQGLIKIMDPQELLDIKTERAALRRGLKPEYPANLENPVFSMYHNVSDIFQNLNEKVLSLPPYPQPLPTIDTECRPAQLSIVLQKAEDGSVHSNLQMPLYIQVSMPSSL</sequence>
<dbReference type="AlphaFoldDB" id="A0A2J6TTL8"/>
<organism evidence="1 2">
    <name type="scientific">Hyaloscypha bicolor E</name>
    <dbReference type="NCBI Taxonomy" id="1095630"/>
    <lineage>
        <taxon>Eukaryota</taxon>
        <taxon>Fungi</taxon>
        <taxon>Dikarya</taxon>
        <taxon>Ascomycota</taxon>
        <taxon>Pezizomycotina</taxon>
        <taxon>Leotiomycetes</taxon>
        <taxon>Helotiales</taxon>
        <taxon>Hyaloscyphaceae</taxon>
        <taxon>Hyaloscypha</taxon>
        <taxon>Hyaloscypha bicolor</taxon>
    </lineage>
</organism>
<dbReference type="OrthoDB" id="10263155at2759"/>
<dbReference type="GeneID" id="36578432"/>
<dbReference type="InParanoid" id="A0A2J6TTL8"/>
<dbReference type="RefSeq" id="XP_024743273.1">
    <property type="nucleotide sequence ID" value="XM_024870350.1"/>
</dbReference>
<protein>
    <submittedName>
        <fullName evidence="1">Uncharacterized protein</fullName>
    </submittedName>
</protein>
<keyword evidence="2" id="KW-1185">Reference proteome</keyword>
<dbReference type="STRING" id="1095630.A0A2J6TTL8"/>
<dbReference type="Proteomes" id="UP000235371">
    <property type="component" value="Unassembled WGS sequence"/>
</dbReference>
<gene>
    <name evidence="1" type="ORF">K444DRAFT_114532</name>
</gene>
<evidence type="ECO:0000313" key="2">
    <source>
        <dbReference type="Proteomes" id="UP000235371"/>
    </source>
</evidence>
<proteinExistence type="predicted"/>
<reference evidence="1 2" key="1">
    <citation type="submission" date="2016-04" db="EMBL/GenBank/DDBJ databases">
        <title>A degradative enzymes factory behind the ericoid mycorrhizal symbiosis.</title>
        <authorList>
            <consortium name="DOE Joint Genome Institute"/>
            <person name="Martino E."/>
            <person name="Morin E."/>
            <person name="Grelet G."/>
            <person name="Kuo A."/>
            <person name="Kohler A."/>
            <person name="Daghino S."/>
            <person name="Barry K."/>
            <person name="Choi C."/>
            <person name="Cichocki N."/>
            <person name="Clum A."/>
            <person name="Copeland A."/>
            <person name="Hainaut M."/>
            <person name="Haridas S."/>
            <person name="Labutti K."/>
            <person name="Lindquist E."/>
            <person name="Lipzen A."/>
            <person name="Khouja H.-R."/>
            <person name="Murat C."/>
            <person name="Ohm R."/>
            <person name="Olson A."/>
            <person name="Spatafora J."/>
            <person name="Veneault-Fourrey C."/>
            <person name="Henrissat B."/>
            <person name="Grigoriev I."/>
            <person name="Martin F."/>
            <person name="Perotto S."/>
        </authorList>
    </citation>
    <scope>NUCLEOTIDE SEQUENCE [LARGE SCALE GENOMIC DNA]</scope>
    <source>
        <strain evidence="1 2">E</strain>
    </source>
</reference>
<accession>A0A2J6TTL8</accession>
<name>A0A2J6TTL8_9HELO</name>
<dbReference type="EMBL" id="KZ613743">
    <property type="protein sequence ID" value="PMD66369.1"/>
    <property type="molecule type" value="Genomic_DNA"/>
</dbReference>